<reference evidence="1" key="2">
    <citation type="submission" date="2020-10" db="EMBL/GenBank/DDBJ databases">
        <authorList>
            <person name="Cooper E.A."/>
            <person name="Brenton Z.W."/>
            <person name="Flinn B.S."/>
            <person name="Jenkins J."/>
            <person name="Shu S."/>
            <person name="Flowers D."/>
            <person name="Luo F."/>
            <person name="Wang Y."/>
            <person name="Xia P."/>
            <person name="Barry K."/>
            <person name="Daum C."/>
            <person name="Lipzen A."/>
            <person name="Yoshinaga Y."/>
            <person name="Schmutz J."/>
            <person name="Saski C."/>
            <person name="Vermerris W."/>
            <person name="Kresovich S."/>
        </authorList>
    </citation>
    <scope>NUCLEOTIDE SEQUENCE</scope>
</reference>
<proteinExistence type="predicted"/>
<comment type="caution">
    <text evidence="1">The sequence shown here is derived from an EMBL/GenBank/DDBJ whole genome shotgun (WGS) entry which is preliminary data.</text>
</comment>
<organism evidence="1 2">
    <name type="scientific">Sorghum bicolor</name>
    <name type="common">Sorghum</name>
    <name type="synonym">Sorghum vulgare</name>
    <dbReference type="NCBI Taxonomy" id="4558"/>
    <lineage>
        <taxon>Eukaryota</taxon>
        <taxon>Viridiplantae</taxon>
        <taxon>Streptophyta</taxon>
        <taxon>Embryophyta</taxon>
        <taxon>Tracheophyta</taxon>
        <taxon>Spermatophyta</taxon>
        <taxon>Magnoliopsida</taxon>
        <taxon>Liliopsida</taxon>
        <taxon>Poales</taxon>
        <taxon>Poaceae</taxon>
        <taxon>PACMAD clade</taxon>
        <taxon>Panicoideae</taxon>
        <taxon>Andropogonodae</taxon>
        <taxon>Andropogoneae</taxon>
        <taxon>Sorghinae</taxon>
        <taxon>Sorghum</taxon>
    </lineage>
</organism>
<name>A0A921U3G5_SORBI</name>
<dbReference type="EMBL" id="CM027688">
    <property type="protein sequence ID" value="KAG0516838.1"/>
    <property type="molecule type" value="Genomic_DNA"/>
</dbReference>
<sequence>MFRSHISLFPVEFTFVFLGYYSPGPLIADDYFSVLAKIPKCEMQRPVRFAFKKRPVRFILYVMAVHSRC</sequence>
<evidence type="ECO:0000313" key="2">
    <source>
        <dbReference type="Proteomes" id="UP000807115"/>
    </source>
</evidence>
<evidence type="ECO:0000313" key="1">
    <source>
        <dbReference type="EMBL" id="KAG0516838.1"/>
    </source>
</evidence>
<dbReference type="Proteomes" id="UP000807115">
    <property type="component" value="Chromosome 9"/>
</dbReference>
<gene>
    <name evidence="1" type="ORF">BDA96_09G037000</name>
</gene>
<dbReference type="AlphaFoldDB" id="A0A921U3G5"/>
<reference evidence="1" key="1">
    <citation type="journal article" date="2019" name="BMC Genomics">
        <title>A new reference genome for Sorghum bicolor reveals high levels of sequence similarity between sweet and grain genotypes: implications for the genetics of sugar metabolism.</title>
        <authorList>
            <person name="Cooper E.A."/>
            <person name="Brenton Z.W."/>
            <person name="Flinn B.S."/>
            <person name="Jenkins J."/>
            <person name="Shu S."/>
            <person name="Flowers D."/>
            <person name="Luo F."/>
            <person name="Wang Y."/>
            <person name="Xia P."/>
            <person name="Barry K."/>
            <person name="Daum C."/>
            <person name="Lipzen A."/>
            <person name="Yoshinaga Y."/>
            <person name="Schmutz J."/>
            <person name="Saski C."/>
            <person name="Vermerris W."/>
            <person name="Kresovich S."/>
        </authorList>
    </citation>
    <scope>NUCLEOTIDE SEQUENCE</scope>
</reference>
<accession>A0A921U3G5</accession>
<protein>
    <submittedName>
        <fullName evidence="1">Uncharacterized protein</fullName>
    </submittedName>
</protein>